<reference evidence="2 3" key="1">
    <citation type="submission" date="2023-01" db="EMBL/GenBank/DDBJ databases">
        <title>Cultivation and genomic characterization of new, ubiquitous marine nitrite-oxidizing bacteria from the Nitrospirales.</title>
        <authorList>
            <person name="Mueller A.J."/>
            <person name="Daebeler A."/>
            <person name="Herbold C.W."/>
            <person name="Kirkegaard R.H."/>
            <person name="Daims H."/>
        </authorList>
    </citation>
    <scope>NUCLEOTIDE SEQUENCE [LARGE SCALE GENOMIC DNA]</scope>
    <source>
        <strain evidence="2 3">DK</strain>
    </source>
</reference>
<dbReference type="EMBL" id="CP116968">
    <property type="protein sequence ID" value="WNM60889.1"/>
    <property type="molecule type" value="Genomic_DNA"/>
</dbReference>
<dbReference type="PANTHER" id="PTHR12697">
    <property type="entry name" value="PBS LYASE HEAT-LIKE PROTEIN"/>
    <property type="match status" value="1"/>
</dbReference>
<organism evidence="2 3">
    <name type="scientific">Candidatus Nitrospira neomarina</name>
    <dbReference type="NCBI Taxonomy" id="3020899"/>
    <lineage>
        <taxon>Bacteria</taxon>
        <taxon>Pseudomonadati</taxon>
        <taxon>Nitrospirota</taxon>
        <taxon>Nitrospiria</taxon>
        <taxon>Nitrospirales</taxon>
        <taxon>Nitrospiraceae</taxon>
        <taxon>Nitrospira</taxon>
    </lineage>
</organism>
<dbReference type="SMART" id="SM00567">
    <property type="entry name" value="EZ_HEAT"/>
    <property type="match status" value="6"/>
</dbReference>
<dbReference type="PANTHER" id="PTHR12697:SF5">
    <property type="entry name" value="DEOXYHYPUSINE HYDROXYLASE"/>
    <property type="match status" value="1"/>
</dbReference>
<evidence type="ECO:0000256" key="1">
    <source>
        <dbReference type="SAM" id="MobiDB-lite"/>
    </source>
</evidence>
<evidence type="ECO:0000313" key="3">
    <source>
        <dbReference type="Proteomes" id="UP001302494"/>
    </source>
</evidence>
<dbReference type="Proteomes" id="UP001302494">
    <property type="component" value="Chromosome"/>
</dbReference>
<dbReference type="GO" id="GO:0016491">
    <property type="term" value="F:oxidoreductase activity"/>
    <property type="evidence" value="ECO:0007669"/>
    <property type="project" value="TreeGrafter"/>
</dbReference>
<dbReference type="InterPro" id="IPR011989">
    <property type="entry name" value="ARM-like"/>
</dbReference>
<dbReference type="InterPro" id="IPR004155">
    <property type="entry name" value="PBS_lyase_HEAT"/>
</dbReference>
<keyword evidence="3" id="KW-1185">Reference proteome</keyword>
<dbReference type="SUPFAM" id="SSF48371">
    <property type="entry name" value="ARM repeat"/>
    <property type="match status" value="1"/>
</dbReference>
<evidence type="ECO:0000313" key="2">
    <source>
        <dbReference type="EMBL" id="WNM60889.1"/>
    </source>
</evidence>
<feature type="compositionally biased region" description="Acidic residues" evidence="1">
    <location>
        <begin position="32"/>
        <end position="50"/>
    </location>
</feature>
<protein>
    <submittedName>
        <fullName evidence="2">HEAT repeat domain-containing protein</fullName>
    </submittedName>
</protein>
<dbReference type="RefSeq" id="WP_312742271.1">
    <property type="nucleotide sequence ID" value="NZ_CP116968.1"/>
</dbReference>
<dbReference type="Gene3D" id="1.25.10.10">
    <property type="entry name" value="Leucine-rich Repeat Variant"/>
    <property type="match status" value="2"/>
</dbReference>
<dbReference type="AlphaFoldDB" id="A0AA96GMD2"/>
<sequence>MRDDQNNIDDAFSDQTEEFVSLEGKTTLPQDELVDEVSEAITAEADEETADTVASAETEEGVEPEEELVEEQVKDEIDIQIDLLNDSEWVVRREAVITLGEMGDERCVEPLVRCLRDGDWQVRDAAVEAIAMIGSPAVDLLLRYIRDYDARKSVIKALGKINDERVLDPLISMLHNDEFKDDATWALAELGQPAVGRLLECLKNQDEVIRKQAILALGEIKDASCVDLLIERLQDPDWFIRLSSAAALEKIGDPRGREAIKPLMKDPDLVVRLRIERMLAAWKKQAVTA</sequence>
<feature type="region of interest" description="Disordered" evidence="1">
    <location>
        <begin position="1"/>
        <end position="69"/>
    </location>
</feature>
<dbReference type="KEGG" id="nneo:PQG83_14120"/>
<feature type="compositionally biased region" description="Acidic residues" evidence="1">
    <location>
        <begin position="57"/>
        <end position="69"/>
    </location>
</feature>
<dbReference type="Pfam" id="PF03130">
    <property type="entry name" value="HEAT_PBS"/>
    <property type="match status" value="1"/>
</dbReference>
<dbReference type="InterPro" id="IPR016024">
    <property type="entry name" value="ARM-type_fold"/>
</dbReference>
<gene>
    <name evidence="2" type="ORF">PQG83_14120</name>
</gene>
<name>A0AA96GMD2_9BACT</name>
<accession>A0AA96GMD2</accession>
<proteinExistence type="predicted"/>
<dbReference type="Pfam" id="PF13646">
    <property type="entry name" value="HEAT_2"/>
    <property type="match status" value="2"/>
</dbReference>